<dbReference type="Gene3D" id="3.90.228.10">
    <property type="match status" value="1"/>
</dbReference>
<dbReference type="PROSITE" id="PS51059">
    <property type="entry name" value="PARP_CATALYTIC"/>
    <property type="match status" value="1"/>
</dbReference>
<protein>
    <recommendedName>
        <fullName evidence="1">PARP catalytic domain-containing protein</fullName>
    </recommendedName>
</protein>
<dbReference type="InterPro" id="IPR044964">
    <property type="entry name" value="RCD1/SRO1-5"/>
</dbReference>
<accession>A0A6N2NFI9</accession>
<dbReference type="PANTHER" id="PTHR32263">
    <property type="entry name" value="INACTIVE POLY [ADP-RIBOSE] POLYMERASE SRO4-RELATED"/>
    <property type="match status" value="1"/>
</dbReference>
<proteinExistence type="predicted"/>
<organism evidence="2">
    <name type="scientific">Salix viminalis</name>
    <name type="common">Common osier</name>
    <name type="synonym">Basket willow</name>
    <dbReference type="NCBI Taxonomy" id="40686"/>
    <lineage>
        <taxon>Eukaryota</taxon>
        <taxon>Viridiplantae</taxon>
        <taxon>Streptophyta</taxon>
        <taxon>Embryophyta</taxon>
        <taxon>Tracheophyta</taxon>
        <taxon>Spermatophyta</taxon>
        <taxon>Magnoliopsida</taxon>
        <taxon>eudicotyledons</taxon>
        <taxon>Gunneridae</taxon>
        <taxon>Pentapetalae</taxon>
        <taxon>rosids</taxon>
        <taxon>fabids</taxon>
        <taxon>Malpighiales</taxon>
        <taxon>Salicaceae</taxon>
        <taxon>Saliceae</taxon>
        <taxon>Salix</taxon>
    </lineage>
</organism>
<dbReference type="PANTHER" id="PTHR32263:SF14">
    <property type="entry name" value="INACTIVE POLY [ADP-RIBOSE] POLYMERASE SRO2-RELATED"/>
    <property type="match status" value="1"/>
</dbReference>
<reference evidence="2" key="1">
    <citation type="submission" date="2019-03" db="EMBL/GenBank/DDBJ databases">
        <authorList>
            <person name="Mank J."/>
            <person name="Almeida P."/>
        </authorList>
    </citation>
    <scope>NUCLEOTIDE SEQUENCE</scope>
    <source>
        <strain evidence="2">78183</strain>
    </source>
</reference>
<dbReference type="SUPFAM" id="SSF56399">
    <property type="entry name" value="ADP-ribosylation"/>
    <property type="match status" value="1"/>
</dbReference>
<evidence type="ECO:0000313" key="2">
    <source>
        <dbReference type="EMBL" id="VFU65924.1"/>
    </source>
</evidence>
<dbReference type="EMBL" id="CAADRP010002307">
    <property type="protein sequence ID" value="VFU65924.1"/>
    <property type="molecule type" value="Genomic_DNA"/>
</dbReference>
<gene>
    <name evidence="2" type="ORF">SVIM_LOCUS508193</name>
</gene>
<dbReference type="GO" id="GO:0003950">
    <property type="term" value="F:NAD+ poly-ADP-ribosyltransferase activity"/>
    <property type="evidence" value="ECO:0007669"/>
    <property type="project" value="InterPro"/>
</dbReference>
<dbReference type="AlphaFoldDB" id="A0A6N2NFI9"/>
<dbReference type="InterPro" id="IPR012317">
    <property type="entry name" value="Poly(ADP-ribose)pol_cat_dom"/>
</dbReference>
<feature type="domain" description="PARP catalytic" evidence="1">
    <location>
        <begin position="1"/>
        <end position="222"/>
    </location>
</feature>
<sequence length="244" mass="27402">MSRRSSAIIIDDGGKLGHCSESDASSSSSVPKPDCFYEFTRNGMMKIGEESKDTEYLLTLYMQARFNAFKSCVHAVRERRRDRNFKYGWYGASKQEILHIISYGFSRCNGQSHGVGVYLSTSKFILEMFPSTIEDENGLRHTLFCYVEMGKMELIRAGSKQIYPSSVEFDSGVDNLEDPSRLVVWSAYMNSFILPICILSFKAPSFSIVSLREQINEVRPGGEMLSCAALFPILVKVFGPAKGI</sequence>
<name>A0A6N2NFI9_SALVM</name>
<evidence type="ECO:0000259" key="1">
    <source>
        <dbReference type="PROSITE" id="PS51059"/>
    </source>
</evidence>